<feature type="signal peptide" evidence="1">
    <location>
        <begin position="1"/>
        <end position="17"/>
    </location>
</feature>
<name>A0ABX7BGB3_9PROT</name>
<evidence type="ECO:0000313" key="3">
    <source>
        <dbReference type="Proteomes" id="UP000595197"/>
    </source>
</evidence>
<accession>A0ABX7BGB3</accession>
<keyword evidence="1" id="KW-0732">Signal</keyword>
<keyword evidence="2" id="KW-0614">Plasmid</keyword>
<dbReference type="Proteomes" id="UP000595197">
    <property type="component" value="Plasmid pTT6-2"/>
</dbReference>
<geneLocation type="plasmid" evidence="2 3">
    <name>pTT6-2</name>
</geneLocation>
<feature type="chain" id="PRO_5045304577" evidence="1">
    <location>
        <begin position="18"/>
        <end position="158"/>
    </location>
</feature>
<evidence type="ECO:0000256" key="1">
    <source>
        <dbReference type="SAM" id="SignalP"/>
    </source>
</evidence>
<dbReference type="EMBL" id="CP067422">
    <property type="protein sequence ID" value="QQP93431.1"/>
    <property type="molecule type" value="Genomic_DNA"/>
</dbReference>
<proteinExistence type="predicted"/>
<organism evidence="2 3">
    <name type="scientific">Skermanella cutis</name>
    <dbReference type="NCBI Taxonomy" id="2775420"/>
    <lineage>
        <taxon>Bacteria</taxon>
        <taxon>Pseudomonadati</taxon>
        <taxon>Pseudomonadota</taxon>
        <taxon>Alphaproteobacteria</taxon>
        <taxon>Rhodospirillales</taxon>
        <taxon>Azospirillaceae</taxon>
        <taxon>Skermanella</taxon>
    </lineage>
</organism>
<gene>
    <name evidence="2" type="ORF">IGS68_32935</name>
</gene>
<protein>
    <submittedName>
        <fullName evidence="2">Uncharacterized protein</fullName>
    </submittedName>
</protein>
<keyword evidence="3" id="KW-1185">Reference proteome</keyword>
<sequence>MILFRLVLATLMLVATALVSPSIGNSAQNAADKKAPPACGAVSFRPLPPGMADGEQQSGLYRSRFGSVVVMAKVQGGQPTDYYMQLNGKTPEPFTAAVPKSADGCLKSKSVKLPVAKAEGACVGTRFRVVLDRSTQQPLAMLFALQGGDWKLCSAAKA</sequence>
<reference evidence="2" key="1">
    <citation type="submission" date="2021-02" db="EMBL/GenBank/DDBJ databases">
        <title>Skermanella TT6 skin isolate.</title>
        <authorList>
            <person name="Lee K."/>
            <person name="Ganzorig M."/>
        </authorList>
    </citation>
    <scope>NUCLEOTIDE SEQUENCE</scope>
    <source>
        <strain evidence="2">TT6</strain>
    </source>
</reference>
<evidence type="ECO:0000313" key="2">
    <source>
        <dbReference type="EMBL" id="QQP93431.1"/>
    </source>
</evidence>